<dbReference type="SUPFAM" id="SSF50494">
    <property type="entry name" value="Trypsin-like serine proteases"/>
    <property type="match status" value="1"/>
</dbReference>
<keyword evidence="2" id="KW-0964">Secreted</keyword>
<dbReference type="SMART" id="SM00020">
    <property type="entry name" value="Tryp_SPc"/>
    <property type="match status" value="1"/>
</dbReference>
<dbReference type="PROSITE" id="PS00134">
    <property type="entry name" value="TRYPSIN_HIS"/>
    <property type="match status" value="1"/>
</dbReference>
<sequence>MVKCLSHRALIRVAAVLTISFCLAGAGVIAPRIVGGQTVAQPNTGIVSLQVWRDGILYHFCGATLISPHWLLTAAHCVNAESQDANRDGIEDYPLEIFYSGVNLSDSGDYSRRAKISRVLIHPNFNASRLNDDIALLYVAEPIDSLITTLGTGSLTQFSIGNSLFEAQGWGADNQAGNHYPNQLKSVFLPYQPCPYGYISDSVFCAGGEALQDTCFGDSGGPVLAETSAGRQQFGIVSFGAADACGLAGLPAAFTFVPDYLSWINAQRQGLLFSNAPIFSASQLVQKVAIYNPTNEALTISQIVQQGCTALSLDNQACLGQVLAPAQSCDLTLTLTGSPNDVHQVNLSAYADDGSVAQLAFSVAINADNSIAEKQTSSSGGGAINLIWLSLLILLGFYRRSV</sequence>
<evidence type="ECO:0000256" key="6">
    <source>
        <dbReference type="RuleBase" id="RU363034"/>
    </source>
</evidence>
<evidence type="ECO:0000256" key="1">
    <source>
        <dbReference type="ARBA" id="ARBA00004613"/>
    </source>
</evidence>
<comment type="subcellular location">
    <subcellularLocation>
        <location evidence="1">Secreted</location>
    </subcellularLocation>
</comment>
<evidence type="ECO:0000259" key="7">
    <source>
        <dbReference type="PROSITE" id="PS50240"/>
    </source>
</evidence>
<evidence type="ECO:0000256" key="4">
    <source>
        <dbReference type="ARBA" id="ARBA00022801"/>
    </source>
</evidence>
<dbReference type="Gene3D" id="2.40.10.10">
    <property type="entry name" value="Trypsin-like serine proteases"/>
    <property type="match status" value="1"/>
</dbReference>
<feature type="domain" description="Peptidase S1" evidence="7">
    <location>
        <begin position="33"/>
        <end position="269"/>
    </location>
</feature>
<keyword evidence="4 6" id="KW-0378">Hydrolase</keyword>
<keyword evidence="5" id="KW-1015">Disulfide bond</keyword>
<protein>
    <submittedName>
        <fullName evidence="8">Serine protease</fullName>
    </submittedName>
</protein>
<dbReference type="InterPro" id="IPR001314">
    <property type="entry name" value="Peptidase_S1A"/>
</dbReference>
<evidence type="ECO:0000313" key="8">
    <source>
        <dbReference type="EMBL" id="MCE2594564.1"/>
    </source>
</evidence>
<dbReference type="PROSITE" id="PS00135">
    <property type="entry name" value="TRYPSIN_SER"/>
    <property type="match status" value="1"/>
</dbReference>
<dbReference type="InterPro" id="IPR018114">
    <property type="entry name" value="TRYPSIN_HIS"/>
</dbReference>
<evidence type="ECO:0000256" key="3">
    <source>
        <dbReference type="ARBA" id="ARBA00022670"/>
    </source>
</evidence>
<organism evidence="8 9">
    <name type="scientific">Motilimonas cestriensis</name>
    <dbReference type="NCBI Taxonomy" id="2742685"/>
    <lineage>
        <taxon>Bacteria</taxon>
        <taxon>Pseudomonadati</taxon>
        <taxon>Pseudomonadota</taxon>
        <taxon>Gammaproteobacteria</taxon>
        <taxon>Alteromonadales</taxon>
        <taxon>Alteromonadales genera incertae sedis</taxon>
        <taxon>Motilimonas</taxon>
    </lineage>
</organism>
<dbReference type="PROSITE" id="PS50240">
    <property type="entry name" value="TRYPSIN_DOM"/>
    <property type="match status" value="1"/>
</dbReference>
<evidence type="ECO:0000256" key="2">
    <source>
        <dbReference type="ARBA" id="ARBA00022525"/>
    </source>
</evidence>
<evidence type="ECO:0000313" key="9">
    <source>
        <dbReference type="Proteomes" id="UP001201273"/>
    </source>
</evidence>
<dbReference type="InterPro" id="IPR050127">
    <property type="entry name" value="Serine_Proteases_S1"/>
</dbReference>
<dbReference type="PANTHER" id="PTHR24264">
    <property type="entry name" value="TRYPSIN-RELATED"/>
    <property type="match status" value="1"/>
</dbReference>
<name>A0ABS8W6E4_9GAMM</name>
<dbReference type="InterPro" id="IPR033116">
    <property type="entry name" value="TRYPSIN_SER"/>
</dbReference>
<proteinExistence type="predicted"/>
<dbReference type="GO" id="GO:0008233">
    <property type="term" value="F:peptidase activity"/>
    <property type="evidence" value="ECO:0007669"/>
    <property type="project" value="UniProtKB-KW"/>
</dbReference>
<comment type="caution">
    <text evidence="8">The sequence shown here is derived from an EMBL/GenBank/DDBJ whole genome shotgun (WGS) entry which is preliminary data.</text>
</comment>
<dbReference type="RefSeq" id="WP_233052101.1">
    <property type="nucleotide sequence ID" value="NZ_JAIMJA010000005.1"/>
</dbReference>
<dbReference type="PANTHER" id="PTHR24264:SF65">
    <property type="entry name" value="SRCR DOMAIN-CONTAINING PROTEIN"/>
    <property type="match status" value="1"/>
</dbReference>
<keyword evidence="3 6" id="KW-0645">Protease</keyword>
<dbReference type="InterPro" id="IPR043504">
    <property type="entry name" value="Peptidase_S1_PA_chymotrypsin"/>
</dbReference>
<accession>A0ABS8W6E4</accession>
<keyword evidence="9" id="KW-1185">Reference proteome</keyword>
<dbReference type="PRINTS" id="PR00722">
    <property type="entry name" value="CHYMOTRYPSIN"/>
</dbReference>
<dbReference type="Proteomes" id="UP001201273">
    <property type="component" value="Unassembled WGS sequence"/>
</dbReference>
<keyword evidence="6" id="KW-0720">Serine protease</keyword>
<dbReference type="InterPro" id="IPR009003">
    <property type="entry name" value="Peptidase_S1_PA"/>
</dbReference>
<dbReference type="EMBL" id="JAIMJA010000005">
    <property type="protein sequence ID" value="MCE2594564.1"/>
    <property type="molecule type" value="Genomic_DNA"/>
</dbReference>
<dbReference type="GO" id="GO:0006508">
    <property type="term" value="P:proteolysis"/>
    <property type="evidence" value="ECO:0007669"/>
    <property type="project" value="UniProtKB-KW"/>
</dbReference>
<evidence type="ECO:0000256" key="5">
    <source>
        <dbReference type="ARBA" id="ARBA00023157"/>
    </source>
</evidence>
<reference evidence="8 9" key="1">
    <citation type="journal article" date="2022" name="Environ. Microbiol. Rep.">
        <title>Eco-phylogenetic analyses reveal divergent evolution of vitamin B12 metabolism in the marine bacterial family 'Psychromonadaceae'.</title>
        <authorList>
            <person name="Jin X."/>
            <person name="Yang Y."/>
            <person name="Cao H."/>
            <person name="Gao B."/>
            <person name="Zhao Z."/>
        </authorList>
    </citation>
    <scope>NUCLEOTIDE SEQUENCE [LARGE SCALE GENOMIC DNA]</scope>
    <source>
        <strain evidence="8 9">MKS20</strain>
    </source>
</reference>
<dbReference type="InterPro" id="IPR013783">
    <property type="entry name" value="Ig-like_fold"/>
</dbReference>
<dbReference type="Pfam" id="PF00089">
    <property type="entry name" value="Trypsin"/>
    <property type="match status" value="1"/>
</dbReference>
<dbReference type="CDD" id="cd00190">
    <property type="entry name" value="Tryp_SPc"/>
    <property type="match status" value="1"/>
</dbReference>
<dbReference type="Gene3D" id="2.60.40.10">
    <property type="entry name" value="Immunoglobulins"/>
    <property type="match status" value="1"/>
</dbReference>
<dbReference type="InterPro" id="IPR001254">
    <property type="entry name" value="Trypsin_dom"/>
</dbReference>
<gene>
    <name evidence="8" type="ORF">K6Y31_07025</name>
</gene>